<reference evidence="1" key="1">
    <citation type="submission" date="2020-04" db="EMBL/GenBank/DDBJ databases">
        <authorList>
            <person name="Zhang T."/>
        </authorList>
    </citation>
    <scope>NUCLEOTIDE SEQUENCE</scope>
    <source>
        <strain evidence="1">HKST-UBA01</strain>
    </source>
</reference>
<evidence type="ECO:0000313" key="2">
    <source>
        <dbReference type="Proteomes" id="UP000701698"/>
    </source>
</evidence>
<comment type="caution">
    <text evidence="1">The sequence shown here is derived from an EMBL/GenBank/DDBJ whole genome shotgun (WGS) entry which is preliminary data.</text>
</comment>
<protein>
    <submittedName>
        <fullName evidence="1">Uncharacterized protein</fullName>
    </submittedName>
</protein>
<feature type="non-terminal residue" evidence="1">
    <location>
        <position position="1"/>
    </location>
</feature>
<organism evidence="1 2">
    <name type="scientific">candidate division WWE3 bacterium</name>
    <dbReference type="NCBI Taxonomy" id="2053526"/>
    <lineage>
        <taxon>Bacteria</taxon>
        <taxon>Katanobacteria</taxon>
    </lineage>
</organism>
<dbReference type="AlphaFoldDB" id="A0A955LGB2"/>
<dbReference type="Proteomes" id="UP000701698">
    <property type="component" value="Unassembled WGS sequence"/>
</dbReference>
<sequence>IGYNGMRAAQVDLEVETPSVVTINHADSWQAYGKYFWQMDPSNLETNQTIYIRSRTLPIFVPQDEEKTVTVGELEDWFPQRTYFSLENGILNEL</sequence>
<accession>A0A955LGB2</accession>
<name>A0A955LGB2_UNCKA</name>
<reference evidence="1" key="2">
    <citation type="journal article" date="2021" name="Microbiome">
        <title>Successional dynamics and alternative stable states in a saline activated sludge microbial community over 9 years.</title>
        <authorList>
            <person name="Wang Y."/>
            <person name="Ye J."/>
            <person name="Ju F."/>
            <person name="Liu L."/>
            <person name="Boyd J.A."/>
            <person name="Deng Y."/>
            <person name="Parks D.H."/>
            <person name="Jiang X."/>
            <person name="Yin X."/>
            <person name="Woodcroft B.J."/>
            <person name="Tyson G.W."/>
            <person name="Hugenholtz P."/>
            <person name="Polz M.F."/>
            <person name="Zhang T."/>
        </authorList>
    </citation>
    <scope>NUCLEOTIDE SEQUENCE</scope>
    <source>
        <strain evidence="1">HKST-UBA01</strain>
    </source>
</reference>
<proteinExistence type="predicted"/>
<dbReference type="EMBL" id="JAGQKX010000026">
    <property type="protein sequence ID" value="MCA9390065.1"/>
    <property type="molecule type" value="Genomic_DNA"/>
</dbReference>
<evidence type="ECO:0000313" key="1">
    <source>
        <dbReference type="EMBL" id="MCA9390065.1"/>
    </source>
</evidence>
<gene>
    <name evidence="1" type="ORF">KC571_01565</name>
</gene>